<evidence type="ECO:0000259" key="3">
    <source>
        <dbReference type="Pfam" id="PF02579"/>
    </source>
</evidence>
<dbReference type="Gene3D" id="3.30.420.130">
    <property type="entry name" value="Dinitrogenase iron-molybdenum cofactor biosynthesis domain"/>
    <property type="match status" value="1"/>
</dbReference>
<accession>C6C8T5</accession>
<dbReference type="SUPFAM" id="SSF53146">
    <property type="entry name" value="Nitrogenase accessory factor-like"/>
    <property type="match status" value="1"/>
</dbReference>
<dbReference type="STRING" id="579405.Dd703_0495"/>
<name>C6C8T5_MUSP7</name>
<dbReference type="InterPro" id="IPR034169">
    <property type="entry name" value="NifX-like"/>
</dbReference>
<dbReference type="AlphaFoldDB" id="C6C8T5"/>
<keyword evidence="5" id="KW-1185">Reference proteome</keyword>
<dbReference type="KEGG" id="dda:Dd703_0495"/>
<proteinExistence type="inferred from homology"/>
<evidence type="ECO:0000256" key="1">
    <source>
        <dbReference type="ARBA" id="ARBA00010285"/>
    </source>
</evidence>
<dbReference type="InterPro" id="IPR003731">
    <property type="entry name" value="Di-Nase_FeMo-co_biosynth"/>
</dbReference>
<evidence type="ECO:0000313" key="5">
    <source>
        <dbReference type="Proteomes" id="UP000002734"/>
    </source>
</evidence>
<evidence type="ECO:0000313" key="4">
    <source>
        <dbReference type="EMBL" id="ACS84306.1"/>
    </source>
</evidence>
<dbReference type="Pfam" id="PF02579">
    <property type="entry name" value="Nitro_FeMo-Co"/>
    <property type="match status" value="1"/>
</dbReference>
<feature type="domain" description="Dinitrogenase iron-molybdenum cofactor biosynthesis" evidence="3">
    <location>
        <begin position="103"/>
        <end position="190"/>
    </location>
</feature>
<evidence type="ECO:0000256" key="2">
    <source>
        <dbReference type="ARBA" id="ARBA00023231"/>
    </source>
</evidence>
<dbReference type="HOGENOM" id="CLU_1128640_0_0_6"/>
<dbReference type="RefSeq" id="WP_012764125.1">
    <property type="nucleotide sequence ID" value="NC_012880.1"/>
</dbReference>
<gene>
    <name evidence="4" type="ordered locus">Dd703_0495</name>
</gene>
<dbReference type="EMBL" id="CP001654">
    <property type="protein sequence ID" value="ACS84306.1"/>
    <property type="molecule type" value="Genomic_DNA"/>
</dbReference>
<dbReference type="eggNOG" id="COG1433">
    <property type="taxonomic scope" value="Bacteria"/>
</dbReference>
<sequence length="220" mass="24624">MSDDDVLFWRLFALIQCLPELSPPQLLNWLSQDNGETLDLARLASFTQPVLAARFPVAPENMTRSRWQQVLAYLRGNLPEHLTVATPPGRQPQLLAAFSSQDGITINGHFGQCRLFFIYGFDEVGSWLCDLRRYPAEPGDQEGNEVRAALLNGCHLLFCEAIGGPAAARIIRHNIHPMKVAPGTTIQSQRDALQAMLADRLPPWLAKRLEKGNPLEDRVF</sequence>
<dbReference type="InterPro" id="IPR036105">
    <property type="entry name" value="DiNase_FeMo-co_biosyn_sf"/>
</dbReference>
<organism evidence="4 5">
    <name type="scientific">Musicola paradisiaca (strain Ech703)</name>
    <name type="common">Dickeya paradisiaca</name>
    <name type="synonym">Dickeya dadantii</name>
    <dbReference type="NCBI Taxonomy" id="579405"/>
    <lineage>
        <taxon>Bacteria</taxon>
        <taxon>Pseudomonadati</taxon>
        <taxon>Pseudomonadota</taxon>
        <taxon>Gammaproteobacteria</taxon>
        <taxon>Enterobacterales</taxon>
        <taxon>Pectobacteriaceae</taxon>
        <taxon>Musicola</taxon>
    </lineage>
</organism>
<comment type="similarity">
    <text evidence="1">Belongs to the NifX/NifY family.</text>
</comment>
<reference evidence="4" key="1">
    <citation type="submission" date="2009-06" db="EMBL/GenBank/DDBJ databases">
        <title>Complete sequence of Dickeya dadantii Ech703.</title>
        <authorList>
            <consortium name="US DOE Joint Genome Institute"/>
            <person name="Lucas S."/>
            <person name="Copeland A."/>
            <person name="Lapidus A."/>
            <person name="Glavina del Rio T."/>
            <person name="Dalin E."/>
            <person name="Tice H."/>
            <person name="Bruce D."/>
            <person name="Goodwin L."/>
            <person name="Pitluck S."/>
            <person name="Chertkov O."/>
            <person name="Brettin T."/>
            <person name="Detter J.C."/>
            <person name="Han C."/>
            <person name="Larimer F."/>
            <person name="Land M."/>
            <person name="Hauser L."/>
            <person name="Kyrpides N."/>
            <person name="Mikhailova N."/>
            <person name="Balakrishnan V."/>
            <person name="Glasner J."/>
            <person name="Perna N.T."/>
        </authorList>
    </citation>
    <scope>NUCLEOTIDE SEQUENCE [LARGE SCALE GENOMIC DNA]</scope>
    <source>
        <strain evidence="4">Ech703</strain>
    </source>
</reference>
<dbReference type="CDD" id="cd00853">
    <property type="entry name" value="NifX"/>
    <property type="match status" value="1"/>
</dbReference>
<keyword evidence="2" id="KW-0535">Nitrogen fixation</keyword>
<dbReference type="Proteomes" id="UP000002734">
    <property type="component" value="Chromosome"/>
</dbReference>
<protein>
    <submittedName>
        <fullName evidence="4">Dinitrogenase iron-molybdenum cofactor biosynthesis protein</fullName>
    </submittedName>
</protein>